<comment type="caution">
    <text evidence="4">The sequence shown here is derived from an EMBL/GenBank/DDBJ whole genome shotgun (WGS) entry which is preliminary data.</text>
</comment>
<gene>
    <name evidence="4" type="ORF">DI579_05235</name>
</gene>
<evidence type="ECO:0000256" key="2">
    <source>
        <dbReference type="SAM" id="SignalP"/>
    </source>
</evidence>
<keyword evidence="1" id="KW-1015">Disulfide bond</keyword>
<feature type="disulfide bond" evidence="1">
    <location>
        <begin position="73"/>
        <end position="97"/>
    </location>
</feature>
<evidence type="ECO:0000313" key="5">
    <source>
        <dbReference type="Proteomes" id="UP000248606"/>
    </source>
</evidence>
<name>A0A2W5K1W2_9ACTN</name>
<dbReference type="PANTHER" id="PTHR37981:SF1">
    <property type="entry name" value="SGNH HYDROLASE-TYPE ESTERASE DOMAIN-CONTAINING PROTEIN"/>
    <property type="match status" value="1"/>
</dbReference>
<protein>
    <recommendedName>
        <fullName evidence="3">SGNH hydrolase-type esterase domain-containing protein</fullName>
    </recommendedName>
</protein>
<feature type="domain" description="SGNH hydrolase-type esterase" evidence="3">
    <location>
        <begin position="54"/>
        <end position="266"/>
    </location>
</feature>
<dbReference type="Pfam" id="PF13472">
    <property type="entry name" value="Lipase_GDSL_2"/>
    <property type="match status" value="1"/>
</dbReference>
<dbReference type="EMBL" id="QFOZ01000007">
    <property type="protein sequence ID" value="PZP88766.1"/>
    <property type="molecule type" value="Genomic_DNA"/>
</dbReference>
<dbReference type="InterPro" id="IPR013830">
    <property type="entry name" value="SGNH_hydro"/>
</dbReference>
<dbReference type="Proteomes" id="UP000248606">
    <property type="component" value="Unassembled WGS sequence"/>
</dbReference>
<evidence type="ECO:0000313" key="4">
    <source>
        <dbReference type="EMBL" id="PZP88766.1"/>
    </source>
</evidence>
<dbReference type="SUPFAM" id="SSF52266">
    <property type="entry name" value="SGNH hydrolase"/>
    <property type="match status" value="1"/>
</dbReference>
<feature type="disulfide bond" evidence="1">
    <location>
        <begin position="228"/>
        <end position="277"/>
    </location>
</feature>
<dbReference type="Gene3D" id="3.40.50.1110">
    <property type="entry name" value="SGNH hydrolase"/>
    <property type="match status" value="1"/>
</dbReference>
<dbReference type="GO" id="GO:0006629">
    <property type="term" value="P:lipid metabolic process"/>
    <property type="evidence" value="ECO:0007669"/>
    <property type="project" value="TreeGrafter"/>
</dbReference>
<dbReference type="AlphaFoldDB" id="A0A2W5K1W2"/>
<feature type="chain" id="PRO_5015958275" description="SGNH hydrolase-type esterase domain-containing protein" evidence="2">
    <location>
        <begin position="32"/>
        <end position="325"/>
    </location>
</feature>
<feature type="signal peptide" evidence="2">
    <location>
        <begin position="1"/>
        <end position="31"/>
    </location>
</feature>
<proteinExistence type="predicted"/>
<dbReference type="PANTHER" id="PTHR37981">
    <property type="entry name" value="LIPASE 2"/>
    <property type="match status" value="1"/>
</dbReference>
<sequence>MPRMKPARVFAGLTASTILTASLALTPQAVADPTTPTSGDDTGTAPTSPYNYAAIGDSATVAGSWFHPEKNLCGRNKKDYPAITASGTGLQLNEAACYNATSKNFQWTQPAGFGNSPNSPQIKAINKKTRLITIQLGLRDIVGAGPTSLFSKCAASWGKQYASMASGKLTELTGGPCRDRYEKSTLEKFDGLESHLAALYTAAKAHAGGNALVVAIGYMPIFNGTNTCWDGAFIPPRDRDFYNTIYDKLNRTIRQAARTAGIYSLVVSKNLAVRSACGAPGMRFTTFSGVPEASYPMGPTVNGQAHIAATLEQMWKDWKSTHSSL</sequence>
<dbReference type="GO" id="GO:0016788">
    <property type="term" value="F:hydrolase activity, acting on ester bonds"/>
    <property type="evidence" value="ECO:0007669"/>
    <property type="project" value="InterPro"/>
</dbReference>
<evidence type="ECO:0000259" key="3">
    <source>
        <dbReference type="Pfam" id="PF13472"/>
    </source>
</evidence>
<accession>A0A2W5K1W2</accession>
<keyword evidence="2" id="KW-0732">Signal</keyword>
<evidence type="ECO:0000256" key="1">
    <source>
        <dbReference type="PIRSR" id="PIRSR637460-2"/>
    </source>
</evidence>
<reference evidence="4 5" key="1">
    <citation type="submission" date="2017-08" db="EMBL/GenBank/DDBJ databases">
        <title>Infants hospitalized years apart are colonized by the same room-sourced microbial strains.</title>
        <authorList>
            <person name="Brooks B."/>
            <person name="Olm M.R."/>
            <person name="Firek B.A."/>
            <person name="Baker R."/>
            <person name="Thomas B.C."/>
            <person name="Morowitz M.J."/>
            <person name="Banfield J.F."/>
        </authorList>
    </citation>
    <scope>NUCLEOTIDE SEQUENCE [LARGE SCALE GENOMIC DNA]</scope>
    <source>
        <strain evidence="4">S2_006_000_R1_57</strain>
    </source>
</reference>
<feature type="disulfide bond" evidence="1">
    <location>
        <begin position="153"/>
        <end position="177"/>
    </location>
</feature>
<dbReference type="InterPro" id="IPR036514">
    <property type="entry name" value="SGNH_hydro_sf"/>
</dbReference>
<organism evidence="4 5">
    <name type="scientific">Lawsonella clevelandensis</name>
    <dbReference type="NCBI Taxonomy" id="1528099"/>
    <lineage>
        <taxon>Bacteria</taxon>
        <taxon>Bacillati</taxon>
        <taxon>Actinomycetota</taxon>
        <taxon>Actinomycetes</taxon>
        <taxon>Mycobacteriales</taxon>
        <taxon>Lawsonellaceae</taxon>
        <taxon>Lawsonella</taxon>
    </lineage>
</organism>
<dbReference type="InterPro" id="IPR037460">
    <property type="entry name" value="SEST-like"/>
</dbReference>